<evidence type="ECO:0000256" key="4">
    <source>
        <dbReference type="ARBA" id="ARBA00022452"/>
    </source>
</evidence>
<dbReference type="Gene3D" id="2.40.170.20">
    <property type="entry name" value="TonB-dependent receptor, beta-barrel domain"/>
    <property type="match status" value="1"/>
</dbReference>
<protein>
    <submittedName>
        <fullName evidence="17">TonB-dependent receptor</fullName>
    </submittedName>
</protein>
<dbReference type="InterPro" id="IPR036942">
    <property type="entry name" value="Beta-barrel_TonB_sf"/>
</dbReference>
<keyword evidence="4 10" id="KW-1134">Transmembrane beta strand</keyword>
<comment type="subcellular location">
    <subcellularLocation>
        <location evidence="1 10">Cell outer membrane</location>
        <topology evidence="1 10">Multi-pass membrane protein</topology>
    </subcellularLocation>
</comment>
<keyword evidence="3 10" id="KW-0813">Transport</keyword>
<evidence type="ECO:0000259" key="15">
    <source>
        <dbReference type="Pfam" id="PF00593"/>
    </source>
</evidence>
<evidence type="ECO:0000256" key="10">
    <source>
        <dbReference type="PROSITE-ProRule" id="PRU01360"/>
    </source>
</evidence>
<evidence type="ECO:0000256" key="3">
    <source>
        <dbReference type="ARBA" id="ARBA00022448"/>
    </source>
</evidence>
<evidence type="ECO:0000256" key="13">
    <source>
        <dbReference type="RuleBase" id="RU003357"/>
    </source>
</evidence>
<feature type="chain" id="PRO_5046191615" evidence="14">
    <location>
        <begin position="29"/>
        <end position="671"/>
    </location>
</feature>
<feature type="domain" description="TonB-dependent receptor plug" evidence="16">
    <location>
        <begin position="49"/>
        <end position="145"/>
    </location>
</feature>
<evidence type="ECO:0000256" key="11">
    <source>
        <dbReference type="PROSITE-ProRule" id="PRU10143"/>
    </source>
</evidence>
<sequence length="671" mass="73096">MSNKSLLNHCALLPLLATGALSAVPALAEEKAHQDTLETVVVVGQATDSEITPEQLEKQQANDLSDVFRHIPSVSVGGSIGIAQKVYIRGMEDTLLNVTVDGAPQTGTLFHHIGRVSIEPELLERVEVQSGAGEATSGPGAIGGAIRFKTKDADDLLASGEQLGARVKGAYFSNDGTKGSASVYGKLGENWGVIGSFVQVERDNMQDGDGNEIRGTAADQNLAFFKVSGDIAENQKLTVSYEQREESGELSQRPNWVLLEDAPLYPMDAERETLVANYSAKLSDALNLEISAYDTNSDMAQDGRWGLYGGNTQSTGFDIRNTSTIGQHQLTYGVEQRNDEVKAGPRGATVQEYIDAGWETGLSEKGEVLGVYVQDHWQVTEPLLISLGVRYDAYDLEQVNYSGEASSDEVSPNIGFRYAFNEAWTLSAGHAQAVRGKEIGDSFTLEGAAIAPDLAAETVDNNELALEYAGAALALKAAVYQSTIDNVIYDQQGAGVYYENIGELESDGFELSAAYSYDRWYVSAAYSHNDSELNGNVVNGYENNGLGNTRGDTFTLGVDYALSDQLDLGWSLTHVQDLNDVVVLHRSLELGWIDELQTIDKPGYQVHDVYLRWQPLQDDSLAVNFAVQNLFDEHYRDHSSVGDYSHIPGWEIVSGLYEAGRDVRLSVDYRF</sequence>
<evidence type="ECO:0000313" key="18">
    <source>
        <dbReference type="Proteomes" id="UP001205566"/>
    </source>
</evidence>
<evidence type="ECO:0000256" key="2">
    <source>
        <dbReference type="ARBA" id="ARBA00009810"/>
    </source>
</evidence>
<comment type="similarity">
    <text evidence="2 10 13">Belongs to the TonB-dependent receptor family.</text>
</comment>
<keyword evidence="5 10" id="KW-0812">Transmembrane</keyword>
<dbReference type="Pfam" id="PF00593">
    <property type="entry name" value="TonB_dep_Rec_b-barrel"/>
    <property type="match status" value="1"/>
</dbReference>
<dbReference type="SUPFAM" id="SSF56935">
    <property type="entry name" value="Porins"/>
    <property type="match status" value="1"/>
</dbReference>
<keyword evidence="8 10" id="KW-0472">Membrane</keyword>
<dbReference type="Gene3D" id="2.170.130.10">
    <property type="entry name" value="TonB-dependent receptor, plug domain"/>
    <property type="match status" value="1"/>
</dbReference>
<dbReference type="Proteomes" id="UP001205566">
    <property type="component" value="Unassembled WGS sequence"/>
</dbReference>
<feature type="signal peptide" evidence="14">
    <location>
        <begin position="1"/>
        <end position="28"/>
    </location>
</feature>
<evidence type="ECO:0000256" key="7">
    <source>
        <dbReference type="ARBA" id="ARBA00023077"/>
    </source>
</evidence>
<keyword evidence="7 11" id="KW-0798">TonB box</keyword>
<keyword evidence="6 14" id="KW-0732">Signal</keyword>
<dbReference type="InterPro" id="IPR010916">
    <property type="entry name" value="TonB_box_CS"/>
</dbReference>
<gene>
    <name evidence="17" type="ORF">HXX02_05665</name>
</gene>
<dbReference type="EMBL" id="JACASI010000014">
    <property type="protein sequence ID" value="MCQ3828924.1"/>
    <property type="molecule type" value="Genomic_DNA"/>
</dbReference>
<feature type="short sequence motif" description="TonB C-terminal box" evidence="12">
    <location>
        <begin position="654"/>
        <end position="671"/>
    </location>
</feature>
<evidence type="ECO:0000256" key="12">
    <source>
        <dbReference type="PROSITE-ProRule" id="PRU10144"/>
    </source>
</evidence>
<dbReference type="InterPro" id="IPR037066">
    <property type="entry name" value="Plug_dom_sf"/>
</dbReference>
<proteinExistence type="inferred from homology"/>
<evidence type="ECO:0000256" key="9">
    <source>
        <dbReference type="ARBA" id="ARBA00023237"/>
    </source>
</evidence>
<feature type="domain" description="TonB-dependent receptor-like beta-barrel" evidence="15">
    <location>
        <begin position="270"/>
        <end position="630"/>
    </location>
</feature>
<dbReference type="CDD" id="cd01347">
    <property type="entry name" value="ligand_gated_channel"/>
    <property type="match status" value="1"/>
</dbReference>
<dbReference type="PANTHER" id="PTHR30069:SF41">
    <property type="entry name" value="HEME_HEMOPEXIN UTILIZATION PROTEIN C"/>
    <property type="match status" value="1"/>
</dbReference>
<dbReference type="InterPro" id="IPR010917">
    <property type="entry name" value="TonB_rcpt_CS"/>
</dbReference>
<dbReference type="InterPro" id="IPR012910">
    <property type="entry name" value="Plug_dom"/>
</dbReference>
<name>A0ABT1NYG3_9GAMM</name>
<organism evidence="17 18">
    <name type="scientific">Microbulbifer elongatus</name>
    <dbReference type="NCBI Taxonomy" id="86173"/>
    <lineage>
        <taxon>Bacteria</taxon>
        <taxon>Pseudomonadati</taxon>
        <taxon>Pseudomonadota</taxon>
        <taxon>Gammaproteobacteria</taxon>
        <taxon>Cellvibrionales</taxon>
        <taxon>Microbulbiferaceae</taxon>
        <taxon>Microbulbifer</taxon>
    </lineage>
</organism>
<evidence type="ECO:0000256" key="8">
    <source>
        <dbReference type="ARBA" id="ARBA00023136"/>
    </source>
</evidence>
<feature type="short sequence motif" description="TonB box" evidence="11">
    <location>
        <begin position="39"/>
        <end position="45"/>
    </location>
</feature>
<dbReference type="Pfam" id="PF07715">
    <property type="entry name" value="Plug"/>
    <property type="match status" value="1"/>
</dbReference>
<evidence type="ECO:0000256" key="5">
    <source>
        <dbReference type="ARBA" id="ARBA00022692"/>
    </source>
</evidence>
<dbReference type="PROSITE" id="PS01156">
    <property type="entry name" value="TONB_DEPENDENT_REC_2"/>
    <property type="match status" value="1"/>
</dbReference>
<evidence type="ECO:0000256" key="14">
    <source>
        <dbReference type="SAM" id="SignalP"/>
    </source>
</evidence>
<keyword evidence="18" id="KW-1185">Reference proteome</keyword>
<dbReference type="InterPro" id="IPR000531">
    <property type="entry name" value="Beta-barrel_TonB"/>
</dbReference>
<reference evidence="17" key="1">
    <citation type="thesis" date="2020" institute="Technische Universitat Dresden" country="Dresden, Germany">
        <title>The Agarolytic System of Microbulbifer elongatus PORT2, Isolated from Batu Karas, Pangandaran West Java Indonesia.</title>
        <authorList>
            <person name="Anggraeni S.R."/>
        </authorList>
    </citation>
    <scope>NUCLEOTIDE SEQUENCE</scope>
    <source>
        <strain evidence="17">PORT2</strain>
    </source>
</reference>
<dbReference type="PANTHER" id="PTHR30069">
    <property type="entry name" value="TONB-DEPENDENT OUTER MEMBRANE RECEPTOR"/>
    <property type="match status" value="1"/>
</dbReference>
<evidence type="ECO:0000256" key="1">
    <source>
        <dbReference type="ARBA" id="ARBA00004571"/>
    </source>
</evidence>
<dbReference type="InterPro" id="IPR039426">
    <property type="entry name" value="TonB-dep_rcpt-like"/>
</dbReference>
<dbReference type="PROSITE" id="PS52016">
    <property type="entry name" value="TONB_DEPENDENT_REC_3"/>
    <property type="match status" value="1"/>
</dbReference>
<keyword evidence="17" id="KW-0675">Receptor</keyword>
<keyword evidence="9 10" id="KW-0998">Cell outer membrane</keyword>
<evidence type="ECO:0000256" key="6">
    <source>
        <dbReference type="ARBA" id="ARBA00022729"/>
    </source>
</evidence>
<accession>A0ABT1NYG3</accession>
<dbReference type="PROSITE" id="PS00430">
    <property type="entry name" value="TONB_DEPENDENT_REC_1"/>
    <property type="match status" value="1"/>
</dbReference>
<evidence type="ECO:0000259" key="16">
    <source>
        <dbReference type="Pfam" id="PF07715"/>
    </source>
</evidence>
<dbReference type="RefSeq" id="WP_255873736.1">
    <property type="nucleotide sequence ID" value="NZ_JACASI010000014.1"/>
</dbReference>
<comment type="caution">
    <text evidence="17">The sequence shown here is derived from an EMBL/GenBank/DDBJ whole genome shotgun (WGS) entry which is preliminary data.</text>
</comment>
<evidence type="ECO:0000313" key="17">
    <source>
        <dbReference type="EMBL" id="MCQ3828924.1"/>
    </source>
</evidence>